<dbReference type="FunFam" id="3.30.160.60:FF:000298">
    <property type="entry name" value="zinc finger protein 280D isoform X1"/>
    <property type="match status" value="1"/>
</dbReference>
<dbReference type="PANTHER" id="PTHR46599">
    <property type="entry name" value="PIGGYBAC TRANSPOSABLE ELEMENT-DERIVED PROTEIN 4"/>
    <property type="match status" value="1"/>
</dbReference>
<dbReference type="GO" id="GO:0005634">
    <property type="term" value="C:nucleus"/>
    <property type="evidence" value="ECO:0007669"/>
    <property type="project" value="UniProtKB-SubCell"/>
</dbReference>
<keyword evidence="8" id="KW-0238">DNA-binding</keyword>
<evidence type="ECO:0000256" key="2">
    <source>
        <dbReference type="ARBA" id="ARBA00004123"/>
    </source>
</evidence>
<feature type="region of interest" description="Disordered" evidence="12">
    <location>
        <begin position="1600"/>
        <end position="1746"/>
    </location>
</feature>
<dbReference type="Pfam" id="PF13843">
    <property type="entry name" value="DDE_Tnp_1_7"/>
    <property type="match status" value="1"/>
</dbReference>
<dbReference type="InterPro" id="IPR013087">
    <property type="entry name" value="Znf_C2H2_type"/>
</dbReference>
<accession>A0A8L0DJ25</accession>
<dbReference type="SMART" id="SM00355">
    <property type="entry name" value="ZnF_C2H2"/>
    <property type="match status" value="6"/>
</dbReference>
<name>A0A8L0DJ25_ONCMY</name>
<keyword evidence="16" id="KW-1185">Reference proteome</keyword>
<feature type="domain" description="C2H2-type" evidence="13">
    <location>
        <begin position="362"/>
        <end position="390"/>
    </location>
</feature>
<sequence>SRETPIPSIPSLTPSAVVPLPLCPSAPVSSSVLPQFMVPTGVPGMPSLVPSGMVQGQQLIQIQTPTGLSTMLLPTAVNPGTGPANAQQIYFTQGFPVRNVRPGQNPMGIVLNLQQGQMIRPITLLSGPGGQFFAPSMGMPQVVTQPAQIRPTAGPSGVLRQAVPSTFATMQIPATLTIRGSSHAPLTTTASTMGTRPTLLNTSAQPQICKFLFYGWCKYVAEQNIGQMFPCSVCFTVDREVKICPRCGAQFKMQEALQGHMCFCCPDLVITAGPSSSSGTQNPLPELAPSSNPDPPPKVVMLVDDFYYGHFAGQQSLVDSQPTKLNYSFKCVICPKRSNSNIRLMDHMKQHPEMTKWVDQLTSCQHCFRQFSTSAQLQYHVENAHGPTQSSTCCKICEWAFESEPVFLHHMKNTHKPGEMPYICQVCRYRSSFFSDVYNHFCTNHAKTCNQLCVYCLKVFKSPNSYQQHYIRHQVEEQPRPITFYDGAQNHSHRTFRKPKQLEGLQPGTKVIKQRCMECSSDVPSFPDHYPTFVHCAVCPYSTCCSRSYADHMITCQLGSVEQNTNCCSCDPLPSPTESLESDIEFLGRSEWALMENWREPLLRGTNSATILDFTESCGPRQSLNKNSDAVDYFNLLFPYSLMELIANETNAKAKTCQFLGQRDPDWVPVAAHEIKGFIGLSILMGLQSLPEPANYWSWQHYDNCHTFFRAMSIKRFQQISNNIWMGSLGSDRLRLFRPMLSILGDSMWEAYQPNRCLAIDRALLPSLETEAGQAKGNPKAQPGVWLLCDSKSGYCHRLLIHMGREKENELGFSVVPPLVEGLQQKHHQLFLGSSLASAPLMQKLLDQGIYASSSFPPPSPILPRELWEQGKLEKPGDFLQRQLGPLLATRWKDTKEMGCLSTNARPGQPDTVWRKSQTKVGELSPIERPLAFRLLQENMRGVDICKQLLACNPLGGLPLDKHWRSLFWFLVNLSIVNAFIVLRESRKENPPSWVQGGLFTQANFRKRLGHQLAKCAERQARIHSENKEGLASVREVALQGNPNKLRHRLVKLTAKTKRCKNCNLKNLRHESVFGCIVCKANLCKQPSCFWEYHGFSPHHSDVLSVMPQIPLIFLSCRNTTGADRFDDSSEWGPLGPESDLDEAMAPVEDMGSDTDNEEMEVEGLGKDVDEIVNEGESKQQPAVSDPPVTPPTVRPVVKEREDTLSVRLLRIVLFALCCGERQAAKQLSTQSNLIRTWLKNKEKQLERDGRGPGKGEAVERMVEWVMAQREQQLPLNEKNLFQRASEIHSQDGHSSAFRISYDWAVSFMLQHSLGWQAVGRTATVNCRLPRSMEDNANSFTKFTRKHIQAHDLPHTGIAAMDELSVFVDIEALADPAKVDKEEALQLVGTREPLVTIYLSALADGTMLRTLVLIKGQLPKMQGTGLPNSVLLEAKVEGFTRDEELALWESRVWRQHMLDQNRSTKGMLILDGHRGHVSKDFLTTLGATGTLPAVVPAGCTCRLQPLEMCLRPVLQSFLLARWARLAAEGGAAGATHKDLVQLLVAWLVEALSYLEEQPDLLRQSFHLTDLVPGQRDQEMTKTLAETQSELMSTLREALLGPEVLEPESPAELEQEDSRGTEDMEAGKERVDEKQETGEERVDEEQEAGEERVDEKQEAREERVDEKQEAGEERVDEEQEVKEGKVDEEQQIEEGTLDENHKEPIEMDTTKDNILEKGEEMEPLPESQEGPMRRSPPLSPSLSQTLS</sequence>
<evidence type="ECO:0000313" key="15">
    <source>
        <dbReference type="Ensembl" id="ENSOMYP00000123171.1"/>
    </source>
</evidence>
<reference evidence="15" key="2">
    <citation type="submission" date="2025-09" db="UniProtKB">
        <authorList>
            <consortium name="Ensembl"/>
        </authorList>
    </citation>
    <scope>IDENTIFICATION</scope>
</reference>
<evidence type="ECO:0000256" key="9">
    <source>
        <dbReference type="ARBA" id="ARBA00023163"/>
    </source>
</evidence>
<keyword evidence="4" id="KW-0677">Repeat</keyword>
<comment type="function">
    <text evidence="1">May function as a transcription factor.</text>
</comment>
<dbReference type="Gene3D" id="3.30.160.60">
    <property type="entry name" value="Classic Zinc Finger"/>
    <property type="match status" value="2"/>
</dbReference>
<dbReference type="Pfam" id="PF25429">
    <property type="entry name" value="zf-POGZ"/>
    <property type="match status" value="1"/>
</dbReference>
<dbReference type="GO" id="GO:0003677">
    <property type="term" value="F:DNA binding"/>
    <property type="evidence" value="ECO:0007669"/>
    <property type="project" value="UniProtKB-KW"/>
</dbReference>
<keyword evidence="6" id="KW-0862">Zinc</keyword>
<feature type="compositionally biased region" description="Basic and acidic residues" evidence="12">
    <location>
        <begin position="1697"/>
        <end position="1719"/>
    </location>
</feature>
<evidence type="ECO:0000256" key="8">
    <source>
        <dbReference type="ARBA" id="ARBA00023125"/>
    </source>
</evidence>
<dbReference type="Pfam" id="PF03184">
    <property type="entry name" value="DDE_1"/>
    <property type="match status" value="1"/>
</dbReference>
<dbReference type="InterPro" id="IPR029526">
    <property type="entry name" value="PGBD"/>
</dbReference>
<dbReference type="InterPro" id="IPR009057">
    <property type="entry name" value="Homeodomain-like_sf"/>
</dbReference>
<evidence type="ECO:0000256" key="11">
    <source>
        <dbReference type="PROSITE-ProRule" id="PRU00042"/>
    </source>
</evidence>
<evidence type="ECO:0000256" key="4">
    <source>
        <dbReference type="ARBA" id="ARBA00022737"/>
    </source>
</evidence>
<proteinExistence type="predicted"/>
<dbReference type="PROSITE" id="PS50157">
    <property type="entry name" value="ZINC_FINGER_C2H2_2"/>
    <property type="match status" value="1"/>
</dbReference>
<dbReference type="Ensembl" id="ENSOMYT00000137993.1">
    <property type="protein sequence ID" value="ENSOMYP00000123171.1"/>
    <property type="gene ID" value="ENSOMYG00000067070.1"/>
</dbReference>
<feature type="region of interest" description="Disordered" evidence="12">
    <location>
        <begin position="1176"/>
        <end position="1195"/>
    </location>
</feature>
<keyword evidence="5 11" id="KW-0863">Zinc-finger</keyword>
<dbReference type="GeneTree" id="ENSGT00940000163854"/>
<dbReference type="SUPFAM" id="SSF46689">
    <property type="entry name" value="Homeodomain-like"/>
    <property type="match status" value="1"/>
</dbReference>
<evidence type="ECO:0000256" key="12">
    <source>
        <dbReference type="SAM" id="MobiDB-lite"/>
    </source>
</evidence>
<evidence type="ECO:0000256" key="10">
    <source>
        <dbReference type="ARBA" id="ARBA00023242"/>
    </source>
</evidence>
<dbReference type="PROSITE" id="PS00028">
    <property type="entry name" value="ZINC_FINGER_C2H2_1"/>
    <property type="match status" value="3"/>
</dbReference>
<feature type="domain" description="HTH CENPB-type" evidence="14">
    <location>
        <begin position="1246"/>
        <end position="1318"/>
    </location>
</feature>
<dbReference type="InterPro" id="IPR004875">
    <property type="entry name" value="DDE_SF_endonuclease_dom"/>
</dbReference>
<organism evidence="15 16">
    <name type="scientific">Oncorhynchus mykiss</name>
    <name type="common">Rainbow trout</name>
    <name type="synonym">Salmo gairdneri</name>
    <dbReference type="NCBI Taxonomy" id="8022"/>
    <lineage>
        <taxon>Eukaryota</taxon>
        <taxon>Metazoa</taxon>
        <taxon>Chordata</taxon>
        <taxon>Craniata</taxon>
        <taxon>Vertebrata</taxon>
        <taxon>Euteleostomi</taxon>
        <taxon>Actinopterygii</taxon>
        <taxon>Neopterygii</taxon>
        <taxon>Teleostei</taxon>
        <taxon>Protacanthopterygii</taxon>
        <taxon>Salmoniformes</taxon>
        <taxon>Salmonidae</taxon>
        <taxon>Salmoninae</taxon>
        <taxon>Oncorhynchus</taxon>
    </lineage>
</organism>
<feature type="compositionally biased region" description="Basic and acidic residues" evidence="12">
    <location>
        <begin position="1648"/>
        <end position="1672"/>
    </location>
</feature>
<protein>
    <submittedName>
        <fullName evidence="15">Pogo transposable element derived with ZNF domain b</fullName>
    </submittedName>
</protein>
<keyword evidence="9" id="KW-0804">Transcription</keyword>
<keyword evidence="10" id="KW-0539">Nucleus</keyword>
<evidence type="ECO:0000256" key="6">
    <source>
        <dbReference type="ARBA" id="ARBA00022833"/>
    </source>
</evidence>
<evidence type="ECO:0000256" key="5">
    <source>
        <dbReference type="ARBA" id="ARBA00022771"/>
    </source>
</evidence>
<evidence type="ECO:0000256" key="7">
    <source>
        <dbReference type="ARBA" id="ARBA00023015"/>
    </source>
</evidence>
<feature type="compositionally biased region" description="Acidic residues" evidence="12">
    <location>
        <begin position="1604"/>
        <end position="1614"/>
    </location>
</feature>
<evidence type="ECO:0000256" key="1">
    <source>
        <dbReference type="ARBA" id="ARBA00003729"/>
    </source>
</evidence>
<feature type="region of interest" description="Disordered" evidence="12">
    <location>
        <begin position="276"/>
        <end position="295"/>
    </location>
</feature>
<dbReference type="InterPro" id="IPR006600">
    <property type="entry name" value="HTH_CenpB_DNA-bd_dom"/>
</dbReference>
<dbReference type="PANTHER" id="PTHR46599:SF1">
    <property type="entry name" value="POGO TRANSPOSABLE ELEMENT WITH ZNF DOMAIN"/>
    <property type="match status" value="1"/>
</dbReference>
<evidence type="ECO:0000259" key="14">
    <source>
        <dbReference type="PROSITE" id="PS51253"/>
    </source>
</evidence>
<keyword evidence="7" id="KW-0805">Transcription regulation</keyword>
<evidence type="ECO:0000256" key="3">
    <source>
        <dbReference type="ARBA" id="ARBA00022723"/>
    </source>
</evidence>
<dbReference type="Proteomes" id="UP000694395">
    <property type="component" value="Unassembled WGS sequence"/>
</dbReference>
<dbReference type="InterPro" id="IPR057618">
    <property type="entry name" value="Znf_POGZ/Z280C-D-like"/>
</dbReference>
<dbReference type="PROSITE" id="PS51253">
    <property type="entry name" value="HTH_CENPB"/>
    <property type="match status" value="1"/>
</dbReference>
<evidence type="ECO:0000259" key="13">
    <source>
        <dbReference type="PROSITE" id="PS50157"/>
    </source>
</evidence>
<keyword evidence="3" id="KW-0479">Metal-binding</keyword>
<feature type="compositionally biased region" description="Basic and acidic residues" evidence="12">
    <location>
        <begin position="1615"/>
        <end position="1639"/>
    </location>
</feature>
<comment type="subcellular location">
    <subcellularLocation>
        <location evidence="2">Nucleus</location>
    </subcellularLocation>
</comment>
<evidence type="ECO:0000313" key="16">
    <source>
        <dbReference type="Proteomes" id="UP000694395"/>
    </source>
</evidence>
<reference evidence="15" key="1">
    <citation type="submission" date="2025-08" db="UniProtKB">
        <authorList>
            <consortium name="Ensembl"/>
        </authorList>
    </citation>
    <scope>IDENTIFICATION</scope>
</reference>
<dbReference type="GO" id="GO:0008270">
    <property type="term" value="F:zinc ion binding"/>
    <property type="evidence" value="ECO:0007669"/>
    <property type="project" value="UniProtKB-KW"/>
</dbReference>